<gene>
    <name evidence="2" type="ORF">DKX38_014449</name>
</gene>
<proteinExistence type="predicted"/>
<name>A0A5N5LFB2_9ROSI</name>
<evidence type="ECO:0000313" key="2">
    <source>
        <dbReference type="EMBL" id="KAB5541475.1"/>
    </source>
</evidence>
<dbReference type="AlphaFoldDB" id="A0A5N5LFB2"/>
<keyword evidence="3" id="KW-1185">Reference proteome</keyword>
<evidence type="ECO:0000256" key="1">
    <source>
        <dbReference type="SAM" id="MobiDB-lite"/>
    </source>
</evidence>
<reference evidence="3" key="1">
    <citation type="journal article" date="2019" name="Gigascience">
        <title>De novo genome assembly of the endangered Acer yangbiense, a plant species with extremely small populations endemic to Yunnan Province, China.</title>
        <authorList>
            <person name="Yang J."/>
            <person name="Wariss H.M."/>
            <person name="Tao L."/>
            <person name="Zhang R."/>
            <person name="Yun Q."/>
            <person name="Hollingsworth P."/>
            <person name="Dao Z."/>
            <person name="Luo G."/>
            <person name="Guo H."/>
            <person name="Ma Y."/>
            <person name="Sun W."/>
        </authorList>
    </citation>
    <scope>NUCLEOTIDE SEQUENCE [LARGE SCALE GENOMIC DNA]</scope>
    <source>
        <strain evidence="3">cv. br00</strain>
    </source>
</reference>
<dbReference type="Proteomes" id="UP000326939">
    <property type="component" value="Chromosome 9"/>
</dbReference>
<accession>A0A5N5LFB2</accession>
<organism evidence="2 3">
    <name type="scientific">Salix brachista</name>
    <dbReference type="NCBI Taxonomy" id="2182728"/>
    <lineage>
        <taxon>Eukaryota</taxon>
        <taxon>Viridiplantae</taxon>
        <taxon>Streptophyta</taxon>
        <taxon>Embryophyta</taxon>
        <taxon>Tracheophyta</taxon>
        <taxon>Spermatophyta</taxon>
        <taxon>Magnoliopsida</taxon>
        <taxon>eudicotyledons</taxon>
        <taxon>Gunneridae</taxon>
        <taxon>Pentapetalae</taxon>
        <taxon>rosids</taxon>
        <taxon>fabids</taxon>
        <taxon>Malpighiales</taxon>
        <taxon>Salicaceae</taxon>
        <taxon>Saliceae</taxon>
        <taxon>Salix</taxon>
    </lineage>
</organism>
<feature type="region of interest" description="Disordered" evidence="1">
    <location>
        <begin position="75"/>
        <end position="110"/>
    </location>
</feature>
<comment type="caution">
    <text evidence="2">The sequence shown here is derived from an EMBL/GenBank/DDBJ whole genome shotgun (WGS) entry which is preliminary data.</text>
</comment>
<dbReference type="EMBL" id="VDCV01000009">
    <property type="protein sequence ID" value="KAB5541475.1"/>
    <property type="molecule type" value="Genomic_DNA"/>
</dbReference>
<protein>
    <submittedName>
        <fullName evidence="2">Uncharacterized protein</fullName>
    </submittedName>
</protein>
<sequence length="110" mass="12847">MLYQNHVKEVFNILNLFCPEFLKSKTSREIVNRSMSRVHIPKVRSHLRTGTDSAFFDLVEYTLLDDEDIKTRKAVIQDPRDSNAENRESYMEHFNGSRSSSDQSKHVEKG</sequence>
<feature type="compositionally biased region" description="Basic and acidic residues" evidence="1">
    <location>
        <begin position="78"/>
        <end position="91"/>
    </location>
</feature>
<evidence type="ECO:0000313" key="3">
    <source>
        <dbReference type="Proteomes" id="UP000326939"/>
    </source>
</evidence>